<dbReference type="Proteomes" id="UP001500618">
    <property type="component" value="Unassembled WGS sequence"/>
</dbReference>
<reference evidence="3 4" key="1">
    <citation type="journal article" date="2019" name="Int. J. Syst. Evol. Microbiol.">
        <title>The Global Catalogue of Microorganisms (GCM) 10K type strain sequencing project: providing services to taxonomists for standard genome sequencing and annotation.</title>
        <authorList>
            <consortium name="The Broad Institute Genomics Platform"/>
            <consortium name="The Broad Institute Genome Sequencing Center for Infectious Disease"/>
            <person name="Wu L."/>
            <person name="Ma J."/>
        </authorList>
    </citation>
    <scope>NUCLEOTIDE SEQUENCE [LARGE SCALE GENOMIC DNA]</scope>
    <source>
        <strain evidence="3 4">JCM 14718</strain>
    </source>
</reference>
<evidence type="ECO:0000259" key="2">
    <source>
        <dbReference type="Pfam" id="PF00296"/>
    </source>
</evidence>
<name>A0ABN2FVN6_9ACTN</name>
<keyword evidence="1" id="KW-0560">Oxidoreductase</keyword>
<evidence type="ECO:0000256" key="1">
    <source>
        <dbReference type="ARBA" id="ARBA00023002"/>
    </source>
</evidence>
<evidence type="ECO:0000313" key="4">
    <source>
        <dbReference type="Proteomes" id="UP001500618"/>
    </source>
</evidence>
<keyword evidence="4" id="KW-1185">Reference proteome</keyword>
<sequence>MTNDLRTGIVLPTRQAQWTDLSDARQLVSFAQEAEKIGFDSVWSNDTLINPGIEALTLLAALAPATERVTLGTAALLPALRRPVQAAQTIASIDLLSGGDRLVLAVGAGFPGRSEPEFAVSDVRWRTRFSQLDDTVRLWRQLWSGAGRPDFAGRVLHFDDLPAGLTSATPGGPPLWLGGATPAAVRRTGRLYDGWLPYPPDPADYRTGLAAVRTAASEAGRLADDVTPALFVTVLVDEDRERGLRTLDQYCLKNYGRPLAVIGTIQLAVTGSPDEIVAQLRPYVDAGARHLVCRIGALDVKAQWEQLEPIAALPL</sequence>
<accession>A0ABN2FVN6</accession>
<proteinExistence type="predicted"/>
<organism evidence="3 4">
    <name type="scientific">Fodinicola feengrottensis</name>
    <dbReference type="NCBI Taxonomy" id="435914"/>
    <lineage>
        <taxon>Bacteria</taxon>
        <taxon>Bacillati</taxon>
        <taxon>Actinomycetota</taxon>
        <taxon>Actinomycetes</taxon>
        <taxon>Mycobacteriales</taxon>
        <taxon>Fodinicola</taxon>
    </lineage>
</organism>
<dbReference type="PANTHER" id="PTHR43244:SF1">
    <property type="entry name" value="5,10-METHYLENETETRAHYDROMETHANOPTERIN REDUCTASE"/>
    <property type="match status" value="1"/>
</dbReference>
<dbReference type="InterPro" id="IPR036661">
    <property type="entry name" value="Luciferase-like_sf"/>
</dbReference>
<dbReference type="InterPro" id="IPR011251">
    <property type="entry name" value="Luciferase-like_dom"/>
</dbReference>
<dbReference type="SUPFAM" id="SSF51679">
    <property type="entry name" value="Bacterial luciferase-like"/>
    <property type="match status" value="1"/>
</dbReference>
<comment type="caution">
    <text evidence="3">The sequence shown here is derived from an EMBL/GenBank/DDBJ whole genome shotgun (WGS) entry which is preliminary data.</text>
</comment>
<dbReference type="PANTHER" id="PTHR43244">
    <property type="match status" value="1"/>
</dbReference>
<protein>
    <submittedName>
        <fullName evidence="3">LLM class flavin-dependent oxidoreductase</fullName>
    </submittedName>
</protein>
<dbReference type="InterPro" id="IPR050564">
    <property type="entry name" value="F420-G6PD/mer"/>
</dbReference>
<dbReference type="RefSeq" id="WP_344307135.1">
    <property type="nucleotide sequence ID" value="NZ_BAAANY010000002.1"/>
</dbReference>
<dbReference type="EMBL" id="BAAANY010000002">
    <property type="protein sequence ID" value="GAA1660571.1"/>
    <property type="molecule type" value="Genomic_DNA"/>
</dbReference>
<feature type="domain" description="Luciferase-like" evidence="2">
    <location>
        <begin position="6"/>
        <end position="290"/>
    </location>
</feature>
<dbReference type="Gene3D" id="3.20.20.30">
    <property type="entry name" value="Luciferase-like domain"/>
    <property type="match status" value="1"/>
</dbReference>
<evidence type="ECO:0000313" key="3">
    <source>
        <dbReference type="EMBL" id="GAA1660571.1"/>
    </source>
</evidence>
<gene>
    <name evidence="3" type="ORF">GCM10009765_07580</name>
</gene>
<dbReference type="Pfam" id="PF00296">
    <property type="entry name" value="Bac_luciferase"/>
    <property type="match status" value="1"/>
</dbReference>